<dbReference type="EMBL" id="ACPB03009035">
    <property type="status" value="NOT_ANNOTATED_CDS"/>
    <property type="molecule type" value="Genomic_DNA"/>
</dbReference>
<dbReference type="VEuPathDB" id="VectorBase:RPRC014039"/>
<evidence type="ECO:0000313" key="2">
    <source>
        <dbReference type="Proteomes" id="UP000015103"/>
    </source>
</evidence>
<dbReference type="EnsemblMetazoa" id="RPRC014039-RA">
    <property type="protein sequence ID" value="RPRC014039-PA"/>
    <property type="gene ID" value="RPRC014039"/>
</dbReference>
<accession>T1ICL9</accession>
<dbReference type="EMBL" id="ACPB03009034">
    <property type="status" value="NOT_ANNOTATED_CDS"/>
    <property type="molecule type" value="Genomic_DNA"/>
</dbReference>
<organism evidence="1 2">
    <name type="scientific">Rhodnius prolixus</name>
    <name type="common">Triatomid bug</name>
    <dbReference type="NCBI Taxonomy" id="13249"/>
    <lineage>
        <taxon>Eukaryota</taxon>
        <taxon>Metazoa</taxon>
        <taxon>Ecdysozoa</taxon>
        <taxon>Arthropoda</taxon>
        <taxon>Hexapoda</taxon>
        <taxon>Insecta</taxon>
        <taxon>Pterygota</taxon>
        <taxon>Neoptera</taxon>
        <taxon>Paraneoptera</taxon>
        <taxon>Hemiptera</taxon>
        <taxon>Heteroptera</taxon>
        <taxon>Panheteroptera</taxon>
        <taxon>Cimicomorpha</taxon>
        <taxon>Reduviidae</taxon>
        <taxon>Triatominae</taxon>
        <taxon>Rhodnius</taxon>
    </lineage>
</organism>
<dbReference type="EMBL" id="ACPB03009036">
    <property type="status" value="NOT_ANNOTATED_CDS"/>
    <property type="molecule type" value="Genomic_DNA"/>
</dbReference>
<keyword evidence="2" id="KW-1185">Reference proteome</keyword>
<name>T1ICL9_RHOPR</name>
<evidence type="ECO:0000313" key="1">
    <source>
        <dbReference type="EnsemblMetazoa" id="RPRC014039-PA"/>
    </source>
</evidence>
<dbReference type="PROSITE" id="PS51257">
    <property type="entry name" value="PROKAR_LIPOPROTEIN"/>
    <property type="match status" value="1"/>
</dbReference>
<dbReference type="Proteomes" id="UP000015103">
    <property type="component" value="Unassembled WGS sequence"/>
</dbReference>
<dbReference type="InParanoid" id="T1ICL9"/>
<protein>
    <submittedName>
        <fullName evidence="1">Uncharacterized protein</fullName>
    </submittedName>
</protein>
<dbReference type="AlphaFoldDB" id="T1ICL9"/>
<reference evidence="1" key="1">
    <citation type="submission" date="2015-05" db="UniProtKB">
        <authorList>
            <consortium name="EnsemblMetazoa"/>
        </authorList>
    </citation>
    <scope>IDENTIFICATION</scope>
</reference>
<dbReference type="HOGENOM" id="CLU_2429822_0_0_1"/>
<proteinExistence type="predicted"/>
<sequence>MDPKLFCALILVAFFVSCYAAELPARERRGFSYSDYHSIVKRQPSGGSMPSSEGGMMPSGGLAALGPEITEMVQQCVDEILASKIKKFYQK</sequence>